<dbReference type="Gene3D" id="3.30.70.260">
    <property type="match status" value="1"/>
</dbReference>
<feature type="binding site" evidence="13">
    <location>
        <begin position="7"/>
        <end position="14"/>
    </location>
    <ligand>
        <name>NADP(+)</name>
        <dbReference type="ChEBI" id="CHEBI:58349"/>
    </ligand>
</feature>
<dbReference type="InterPro" id="IPR001342">
    <property type="entry name" value="HDH_cat"/>
</dbReference>
<dbReference type="InterPro" id="IPR016204">
    <property type="entry name" value="HDH"/>
</dbReference>
<evidence type="ECO:0000313" key="18">
    <source>
        <dbReference type="EMBL" id="TDA23235.1"/>
    </source>
</evidence>
<keyword evidence="6 14" id="KW-0028">Amino-acid biosynthesis</keyword>
<evidence type="ECO:0000256" key="15">
    <source>
        <dbReference type="RuleBase" id="RU004171"/>
    </source>
</evidence>
<reference evidence="18 19" key="1">
    <citation type="journal article" date="2016" name="Nat. Microbiol.">
        <title>The Mouse Intestinal Bacterial Collection (miBC) provides host-specific insight into cultured diversity and functional potential of the gut microbiota.</title>
        <authorList>
            <person name="Lagkouvardos I."/>
            <person name="Pukall R."/>
            <person name="Abt B."/>
            <person name="Foesel B.U."/>
            <person name="Meier-Kolthoff J.P."/>
            <person name="Kumar N."/>
            <person name="Bresciani A."/>
            <person name="Martinez I."/>
            <person name="Just S."/>
            <person name="Ziegler C."/>
            <person name="Brugiroux S."/>
            <person name="Garzetti D."/>
            <person name="Wenning M."/>
            <person name="Bui T.P."/>
            <person name="Wang J."/>
            <person name="Hugenholtz F."/>
            <person name="Plugge C.M."/>
            <person name="Peterson D.A."/>
            <person name="Hornef M.W."/>
            <person name="Baines J.F."/>
            <person name="Smidt H."/>
            <person name="Walter J."/>
            <person name="Kristiansen K."/>
            <person name="Nielsen H.B."/>
            <person name="Haller D."/>
            <person name="Overmann J."/>
            <person name="Stecher B."/>
            <person name="Clavel T."/>
        </authorList>
    </citation>
    <scope>NUCLEOTIDE SEQUENCE [LARGE SCALE GENOMIC DNA]</scope>
    <source>
        <strain evidence="18 19">DSM 28560</strain>
    </source>
</reference>
<evidence type="ECO:0000256" key="7">
    <source>
        <dbReference type="ARBA" id="ARBA00022697"/>
    </source>
</evidence>
<organism evidence="18 19">
    <name type="scientific">Extibacter muris</name>
    <dbReference type="NCBI Taxonomy" id="1796622"/>
    <lineage>
        <taxon>Bacteria</taxon>
        <taxon>Bacillati</taxon>
        <taxon>Bacillota</taxon>
        <taxon>Clostridia</taxon>
        <taxon>Lachnospirales</taxon>
        <taxon>Lachnospiraceae</taxon>
        <taxon>Extibacter</taxon>
    </lineage>
</organism>
<accession>A0A4R4FHT6</accession>
<dbReference type="PANTHER" id="PTHR43331">
    <property type="entry name" value="HOMOSERINE DEHYDROGENASE"/>
    <property type="match status" value="1"/>
</dbReference>
<evidence type="ECO:0000256" key="11">
    <source>
        <dbReference type="ARBA" id="ARBA00048841"/>
    </source>
</evidence>
<evidence type="ECO:0000256" key="8">
    <source>
        <dbReference type="ARBA" id="ARBA00023002"/>
    </source>
</evidence>
<dbReference type="GO" id="GO:0050661">
    <property type="term" value="F:NADP binding"/>
    <property type="evidence" value="ECO:0007669"/>
    <property type="project" value="InterPro"/>
</dbReference>
<comment type="pathway">
    <text evidence="2 14">Amino-acid biosynthesis; L-methionine biosynthesis via de novo pathway; L-homoserine from L-aspartate: step 3/3.</text>
</comment>
<keyword evidence="7 14" id="KW-0791">Threonine biosynthesis</keyword>
<keyword evidence="8 14" id="KW-0560">Oxidoreductase</keyword>
<evidence type="ECO:0000256" key="4">
    <source>
        <dbReference type="ARBA" id="ARBA00013213"/>
    </source>
</evidence>
<dbReference type="EC" id="1.1.1.3" evidence="4 14"/>
<dbReference type="Gene3D" id="3.40.50.720">
    <property type="entry name" value="NAD(P)-binding Rossmann-like Domain"/>
    <property type="match status" value="1"/>
</dbReference>
<dbReference type="NCBIfam" id="NF004976">
    <property type="entry name" value="PRK06349.1"/>
    <property type="match status" value="1"/>
</dbReference>
<name>A0A4R4FHT6_9FIRM</name>
<feature type="domain" description="Aspartate/homoserine dehydrogenase NAD-binding" evidence="17">
    <location>
        <begin position="8"/>
        <end position="124"/>
    </location>
</feature>
<dbReference type="Pfam" id="PF03447">
    <property type="entry name" value="NAD_binding_3"/>
    <property type="match status" value="1"/>
</dbReference>
<evidence type="ECO:0000256" key="2">
    <source>
        <dbReference type="ARBA" id="ARBA00005062"/>
    </source>
</evidence>
<sequence>MVDIAVMGYGTVGSGVVEVVNTNGARISQRIGDELNIKYVLDLKEFPGDPVQDKIVHDFETIVNDDEIKIVVEVMGGIEPAYTFVKRCLQAGKSVATSNKALVAKHGAELLSIAKDRGINFLFEASVGGGIPIIRPLNSSLTADEIEEITGILNGTTNYMMTKMFYEGADYDEVLKEAQENGFAERNPEADVEGYDACRKIAILSSLISGQQVDFEDIYCEGITEITAEDMKYAKAMGTTIKLLASSKRRGNRLHAIVAPCMLYPGHPLYNVNGVFNAIFVHGNVLGDAMFYGSGAGKLPTASAVVADVVDAAKHLSRNIMTMWKQDKLKLEDKADAKRRFFIRMKGDAQEMLADLKDSFGDIEIIHADGLDDEFGFITPVMMEGDYDTRARIYKDEILHMIRIQE</sequence>
<dbReference type="UniPathway" id="UPA00050">
    <property type="reaction ID" value="UER00063"/>
</dbReference>
<evidence type="ECO:0000259" key="17">
    <source>
        <dbReference type="Pfam" id="PF03447"/>
    </source>
</evidence>
<dbReference type="PROSITE" id="PS01042">
    <property type="entry name" value="HOMOSER_DHGENASE"/>
    <property type="match status" value="1"/>
</dbReference>
<evidence type="ECO:0000256" key="14">
    <source>
        <dbReference type="RuleBase" id="RU000579"/>
    </source>
</evidence>
<evidence type="ECO:0000256" key="1">
    <source>
        <dbReference type="ARBA" id="ARBA00005056"/>
    </source>
</evidence>
<dbReference type="SUPFAM" id="SSF55347">
    <property type="entry name" value="Glyceraldehyde-3-phosphate dehydrogenase-like, C-terminal domain"/>
    <property type="match status" value="1"/>
</dbReference>
<evidence type="ECO:0000256" key="5">
    <source>
        <dbReference type="ARBA" id="ARBA00013376"/>
    </source>
</evidence>
<keyword evidence="9" id="KW-0915">Sodium</keyword>
<dbReference type="InterPro" id="IPR005106">
    <property type="entry name" value="Asp/hSer_DH_NAD-bd"/>
</dbReference>
<gene>
    <name evidence="18" type="ORF">E1963_00295</name>
</gene>
<dbReference type="RefSeq" id="WP_132273811.1">
    <property type="nucleotide sequence ID" value="NZ_JAOBST010000012.1"/>
</dbReference>
<dbReference type="GO" id="GO:0004412">
    <property type="term" value="F:homoserine dehydrogenase activity"/>
    <property type="evidence" value="ECO:0007669"/>
    <property type="project" value="UniProtKB-EC"/>
</dbReference>
<evidence type="ECO:0000256" key="3">
    <source>
        <dbReference type="ARBA" id="ARBA00006753"/>
    </source>
</evidence>
<dbReference type="GO" id="GO:0009086">
    <property type="term" value="P:methionine biosynthetic process"/>
    <property type="evidence" value="ECO:0007669"/>
    <property type="project" value="UniProtKB-KW"/>
</dbReference>
<evidence type="ECO:0000259" key="16">
    <source>
        <dbReference type="Pfam" id="PF00742"/>
    </source>
</evidence>
<feature type="binding site" evidence="13">
    <location>
        <position position="185"/>
    </location>
    <ligand>
        <name>L-homoserine</name>
        <dbReference type="ChEBI" id="CHEBI:57476"/>
    </ligand>
</feature>
<dbReference type="PANTHER" id="PTHR43331:SF1">
    <property type="entry name" value="HOMOSERINE DEHYDROGENASE"/>
    <property type="match status" value="1"/>
</dbReference>
<dbReference type="Proteomes" id="UP000295710">
    <property type="component" value="Unassembled WGS sequence"/>
</dbReference>
<evidence type="ECO:0000256" key="12">
    <source>
        <dbReference type="PIRSR" id="PIRSR000098-1"/>
    </source>
</evidence>
<comment type="caution">
    <text evidence="18">The sequence shown here is derived from an EMBL/GenBank/DDBJ whole genome shotgun (WGS) entry which is preliminary data.</text>
</comment>
<protein>
    <recommendedName>
        <fullName evidence="5 14">Homoserine dehydrogenase</fullName>
        <ecNumber evidence="4 14">1.1.1.3</ecNumber>
    </recommendedName>
</protein>
<dbReference type="InterPro" id="IPR019811">
    <property type="entry name" value="HDH_CS"/>
</dbReference>
<proteinExistence type="inferred from homology"/>
<comment type="catalytic activity">
    <reaction evidence="11">
        <text>L-homoserine + NADP(+) = L-aspartate 4-semialdehyde + NADPH + H(+)</text>
        <dbReference type="Rhea" id="RHEA:15761"/>
        <dbReference type="ChEBI" id="CHEBI:15378"/>
        <dbReference type="ChEBI" id="CHEBI:57476"/>
        <dbReference type="ChEBI" id="CHEBI:57783"/>
        <dbReference type="ChEBI" id="CHEBI:58349"/>
        <dbReference type="ChEBI" id="CHEBI:537519"/>
        <dbReference type="EC" id="1.1.1.3"/>
    </reaction>
    <physiologicalReaction direction="right-to-left" evidence="11">
        <dbReference type="Rhea" id="RHEA:15763"/>
    </physiologicalReaction>
</comment>
<comment type="pathway">
    <text evidence="1 14">Amino-acid biosynthesis; L-threonine biosynthesis; L-threonine from L-aspartate: step 3/5.</text>
</comment>
<feature type="binding site" evidence="13">
    <location>
        <position position="100"/>
    </location>
    <ligand>
        <name>NADPH</name>
        <dbReference type="ChEBI" id="CHEBI:57783"/>
    </ligand>
</feature>
<dbReference type="GO" id="GO:0009088">
    <property type="term" value="P:threonine biosynthetic process"/>
    <property type="evidence" value="ECO:0007669"/>
    <property type="project" value="UniProtKB-UniPathway"/>
</dbReference>
<keyword evidence="19" id="KW-1185">Reference proteome</keyword>
<evidence type="ECO:0000256" key="6">
    <source>
        <dbReference type="ARBA" id="ARBA00022605"/>
    </source>
</evidence>
<dbReference type="FunFam" id="3.30.360.10:FF:000005">
    <property type="entry name" value="Homoserine dehydrogenase"/>
    <property type="match status" value="1"/>
</dbReference>
<feature type="active site" description="Proton donor" evidence="12">
    <location>
        <position position="200"/>
    </location>
</feature>
<feature type="domain" description="Homoserine dehydrogenase catalytic" evidence="16">
    <location>
        <begin position="132"/>
        <end position="310"/>
    </location>
</feature>
<keyword evidence="10 14" id="KW-0486">Methionine biosynthesis</keyword>
<dbReference type="PIRSF" id="PIRSF000098">
    <property type="entry name" value="Homoser_dehydrog"/>
    <property type="match status" value="1"/>
</dbReference>
<evidence type="ECO:0000313" key="19">
    <source>
        <dbReference type="Proteomes" id="UP000295710"/>
    </source>
</evidence>
<dbReference type="SUPFAM" id="SSF51735">
    <property type="entry name" value="NAD(P)-binding Rossmann-fold domains"/>
    <property type="match status" value="1"/>
</dbReference>
<dbReference type="EMBL" id="SMMX01000001">
    <property type="protein sequence ID" value="TDA23235.1"/>
    <property type="molecule type" value="Genomic_DNA"/>
</dbReference>
<dbReference type="Gene3D" id="3.30.360.10">
    <property type="entry name" value="Dihydrodipicolinate Reductase, domain 2"/>
    <property type="match status" value="1"/>
</dbReference>
<dbReference type="UniPathway" id="UPA00051">
    <property type="reaction ID" value="UER00465"/>
</dbReference>
<dbReference type="AlphaFoldDB" id="A0A4R4FHT6"/>
<keyword evidence="13 14" id="KW-0521">NADP</keyword>
<dbReference type="Pfam" id="PF00742">
    <property type="entry name" value="Homoserine_dh"/>
    <property type="match status" value="1"/>
</dbReference>
<evidence type="ECO:0000256" key="10">
    <source>
        <dbReference type="ARBA" id="ARBA00023167"/>
    </source>
</evidence>
<evidence type="ECO:0000256" key="13">
    <source>
        <dbReference type="PIRSR" id="PIRSR000098-2"/>
    </source>
</evidence>
<dbReference type="InterPro" id="IPR036291">
    <property type="entry name" value="NAD(P)-bd_dom_sf"/>
</dbReference>
<comment type="similarity">
    <text evidence="3 15">Belongs to the homoserine dehydrogenase family.</text>
</comment>
<evidence type="ECO:0000256" key="9">
    <source>
        <dbReference type="ARBA" id="ARBA00023053"/>
    </source>
</evidence>